<proteinExistence type="predicted"/>
<reference evidence="1" key="1">
    <citation type="submission" date="2021-06" db="EMBL/GenBank/DDBJ databases">
        <authorList>
            <person name="Kallberg Y."/>
            <person name="Tangrot J."/>
            <person name="Rosling A."/>
        </authorList>
    </citation>
    <scope>NUCLEOTIDE SEQUENCE</scope>
    <source>
        <strain evidence="1">IL203A</strain>
    </source>
</reference>
<protein>
    <submittedName>
        <fullName evidence="1">9772_t:CDS:1</fullName>
    </submittedName>
</protein>
<gene>
    <name evidence="1" type="ORF">DHETER_LOCUS5278</name>
</gene>
<sequence>MELCNVRVDTEQKLGYAQGGPLCCKIGVGGYGYLTGKYGLSVDNLVAATIVLADAYEYPNEVHAGALIFLGKNVCEKTKVNIKNHEFLQVVFKRMLPLEFHSRFRTLYFLRPIDGITRAMPYFKSNTICDDSTFGDRKMGISAHFDHPFPGLSVKNAWKTFIYFTDLTKELEKYLLKVP</sequence>
<dbReference type="EMBL" id="CAJVPU010005750">
    <property type="protein sequence ID" value="CAG8552218.1"/>
    <property type="molecule type" value="Genomic_DNA"/>
</dbReference>
<evidence type="ECO:0000313" key="2">
    <source>
        <dbReference type="Proteomes" id="UP000789702"/>
    </source>
</evidence>
<organism evidence="1 2">
    <name type="scientific">Dentiscutata heterogama</name>
    <dbReference type="NCBI Taxonomy" id="1316150"/>
    <lineage>
        <taxon>Eukaryota</taxon>
        <taxon>Fungi</taxon>
        <taxon>Fungi incertae sedis</taxon>
        <taxon>Mucoromycota</taxon>
        <taxon>Glomeromycotina</taxon>
        <taxon>Glomeromycetes</taxon>
        <taxon>Diversisporales</taxon>
        <taxon>Gigasporaceae</taxon>
        <taxon>Dentiscutata</taxon>
    </lineage>
</organism>
<evidence type="ECO:0000313" key="1">
    <source>
        <dbReference type="EMBL" id="CAG8552218.1"/>
    </source>
</evidence>
<dbReference type="Proteomes" id="UP000789702">
    <property type="component" value="Unassembled WGS sequence"/>
</dbReference>
<accession>A0ACA9M019</accession>
<comment type="caution">
    <text evidence="1">The sequence shown here is derived from an EMBL/GenBank/DDBJ whole genome shotgun (WGS) entry which is preliminary data.</text>
</comment>
<name>A0ACA9M019_9GLOM</name>
<keyword evidence="2" id="KW-1185">Reference proteome</keyword>